<dbReference type="OrthoDB" id="6512824at2759"/>
<dbReference type="PANTHER" id="PTHR11011">
    <property type="entry name" value="MALE STERILITY PROTEIN 2-RELATED"/>
    <property type="match status" value="1"/>
</dbReference>
<comment type="catalytic activity">
    <reaction evidence="1">
        <text>a long-chain fatty acyl-CoA + 2 NADPH + 2 H(+) = a long-chain primary fatty alcohol + 2 NADP(+) + CoA</text>
        <dbReference type="Rhea" id="RHEA:52716"/>
        <dbReference type="ChEBI" id="CHEBI:15378"/>
        <dbReference type="ChEBI" id="CHEBI:57287"/>
        <dbReference type="ChEBI" id="CHEBI:57783"/>
        <dbReference type="ChEBI" id="CHEBI:58349"/>
        <dbReference type="ChEBI" id="CHEBI:77396"/>
        <dbReference type="ChEBI" id="CHEBI:83139"/>
        <dbReference type="EC" id="1.2.1.84"/>
    </reaction>
</comment>
<accession>A0A7R9MR97</accession>
<dbReference type="Proteomes" id="UP000728032">
    <property type="component" value="Unassembled WGS sequence"/>
</dbReference>
<evidence type="ECO:0000313" key="4">
    <source>
        <dbReference type="Proteomes" id="UP000728032"/>
    </source>
</evidence>
<dbReference type="EC" id="1.2.1.84" evidence="1"/>
<reference evidence="3" key="1">
    <citation type="submission" date="2020-11" db="EMBL/GenBank/DDBJ databases">
        <authorList>
            <person name="Tran Van P."/>
        </authorList>
    </citation>
    <scope>NUCLEOTIDE SEQUENCE</scope>
</reference>
<keyword evidence="1" id="KW-0444">Lipid biosynthesis</keyword>
<dbReference type="GO" id="GO:0005777">
    <property type="term" value="C:peroxisome"/>
    <property type="evidence" value="ECO:0007669"/>
    <property type="project" value="TreeGrafter"/>
</dbReference>
<dbReference type="GO" id="GO:0035336">
    <property type="term" value="P:long-chain fatty-acyl-CoA metabolic process"/>
    <property type="evidence" value="ECO:0007669"/>
    <property type="project" value="TreeGrafter"/>
</dbReference>
<dbReference type="PANTHER" id="PTHR11011:SF45">
    <property type="entry name" value="FATTY ACYL-COA REDUCTASE CG8306-RELATED"/>
    <property type="match status" value="1"/>
</dbReference>
<comment type="function">
    <text evidence="1">Catalyzes the reduction of fatty acyl-CoA to fatty alcohols.</text>
</comment>
<organism evidence="3">
    <name type="scientific">Oppiella nova</name>
    <dbReference type="NCBI Taxonomy" id="334625"/>
    <lineage>
        <taxon>Eukaryota</taxon>
        <taxon>Metazoa</taxon>
        <taxon>Ecdysozoa</taxon>
        <taxon>Arthropoda</taxon>
        <taxon>Chelicerata</taxon>
        <taxon>Arachnida</taxon>
        <taxon>Acari</taxon>
        <taxon>Acariformes</taxon>
        <taxon>Sarcoptiformes</taxon>
        <taxon>Oribatida</taxon>
        <taxon>Brachypylina</taxon>
        <taxon>Oppioidea</taxon>
        <taxon>Oppiidae</taxon>
        <taxon>Oppiella</taxon>
    </lineage>
</organism>
<dbReference type="InterPro" id="IPR036291">
    <property type="entry name" value="NAD(P)-bd_dom_sf"/>
</dbReference>
<feature type="non-terminal residue" evidence="3">
    <location>
        <position position="218"/>
    </location>
</feature>
<dbReference type="EMBL" id="CAJPVJ010042462">
    <property type="protein sequence ID" value="CAG2182122.1"/>
    <property type="molecule type" value="Genomic_DNA"/>
</dbReference>
<keyword evidence="1" id="KW-0521">NADP</keyword>
<sequence>MSSDLSAFLSDKCVLITGGTGFVGKALVEKILRSVPDVKTVFLLLRPKSGQTAEKRLKQLLANPVFDAIRRLDAQQLTKVVAVCGDVTHEELGLNPLDRHALQDAVHVVFNCAATIRFDEPLRRALQLNVVSAQRLLRLVQSFARIEAVVHVSTAYCTRDKRDVRESVEAEGVSVERLLDASEWLEAELLEGVAKRQLFGERHSSYHFTKSLAEGVFA</sequence>
<name>A0A7R9MR97_9ACAR</name>
<comment type="similarity">
    <text evidence="1">Belongs to the fatty acyl-CoA reductase family.</text>
</comment>
<dbReference type="GO" id="GO:0102965">
    <property type="term" value="F:alcohol-forming long-chain fatty acyl-CoA reductase activity"/>
    <property type="evidence" value="ECO:0007669"/>
    <property type="project" value="UniProtKB-EC"/>
</dbReference>
<dbReference type="InterPro" id="IPR026055">
    <property type="entry name" value="FAR"/>
</dbReference>
<dbReference type="InterPro" id="IPR013120">
    <property type="entry name" value="FAR_NAD-bd"/>
</dbReference>
<evidence type="ECO:0000259" key="2">
    <source>
        <dbReference type="Pfam" id="PF07993"/>
    </source>
</evidence>
<evidence type="ECO:0000256" key="1">
    <source>
        <dbReference type="RuleBase" id="RU363097"/>
    </source>
</evidence>
<keyword evidence="1" id="KW-0443">Lipid metabolism</keyword>
<evidence type="ECO:0000313" key="3">
    <source>
        <dbReference type="EMBL" id="CAD7664985.1"/>
    </source>
</evidence>
<dbReference type="Pfam" id="PF07993">
    <property type="entry name" value="NAD_binding_4"/>
    <property type="match status" value="1"/>
</dbReference>
<dbReference type="GO" id="GO:0080019">
    <property type="term" value="F:alcohol-forming very long-chain fatty acyl-CoA reductase activity"/>
    <property type="evidence" value="ECO:0007669"/>
    <property type="project" value="InterPro"/>
</dbReference>
<dbReference type="SUPFAM" id="SSF51735">
    <property type="entry name" value="NAD(P)-binding Rossmann-fold domains"/>
    <property type="match status" value="1"/>
</dbReference>
<dbReference type="Gene3D" id="3.40.50.720">
    <property type="entry name" value="NAD(P)-binding Rossmann-like Domain"/>
    <property type="match status" value="1"/>
</dbReference>
<protein>
    <recommendedName>
        <fullName evidence="1">Fatty acyl-CoA reductase</fullName>
        <ecNumber evidence="1">1.2.1.84</ecNumber>
    </recommendedName>
</protein>
<keyword evidence="4" id="KW-1185">Reference proteome</keyword>
<gene>
    <name evidence="3" type="ORF">ONB1V03_LOCUS21543</name>
</gene>
<proteinExistence type="inferred from homology"/>
<dbReference type="AlphaFoldDB" id="A0A7R9MR97"/>
<dbReference type="EMBL" id="OC957287">
    <property type="protein sequence ID" value="CAD7664985.1"/>
    <property type="molecule type" value="Genomic_DNA"/>
</dbReference>
<keyword evidence="1" id="KW-0560">Oxidoreductase</keyword>
<feature type="domain" description="Thioester reductase (TE)" evidence="2">
    <location>
        <begin position="16"/>
        <end position="216"/>
    </location>
</feature>